<feature type="transmembrane region" description="Helical" evidence="7">
    <location>
        <begin position="87"/>
        <end position="106"/>
    </location>
</feature>
<name>A0A8J6N597_9BACT</name>
<comment type="catalytic activity">
    <reaction evidence="7">
        <text>L-cysteinyl-[prolipoprotein] + a 1,2-diacyl-sn-glycero-3-phospho-(1'-sn-glycerol) = an S-1,2-diacyl-sn-glyceryl-L-cysteinyl-[prolipoprotein] + sn-glycerol 1-phosphate + H(+)</text>
        <dbReference type="Rhea" id="RHEA:56712"/>
        <dbReference type="Rhea" id="RHEA-COMP:14679"/>
        <dbReference type="Rhea" id="RHEA-COMP:14680"/>
        <dbReference type="ChEBI" id="CHEBI:15378"/>
        <dbReference type="ChEBI" id="CHEBI:29950"/>
        <dbReference type="ChEBI" id="CHEBI:57685"/>
        <dbReference type="ChEBI" id="CHEBI:64716"/>
        <dbReference type="ChEBI" id="CHEBI:140658"/>
        <dbReference type="EC" id="2.5.1.145"/>
    </reaction>
</comment>
<evidence type="ECO:0000256" key="4">
    <source>
        <dbReference type="ARBA" id="ARBA00022692"/>
    </source>
</evidence>
<dbReference type="InterPro" id="IPR001640">
    <property type="entry name" value="Lgt"/>
</dbReference>
<protein>
    <recommendedName>
        <fullName evidence="7">Phosphatidylglycerol--prolipoprotein diacylglyceryl transferase</fullName>
        <ecNumber evidence="7">2.5.1.145</ecNumber>
    </recommendedName>
</protein>
<evidence type="ECO:0000313" key="9">
    <source>
        <dbReference type="Proteomes" id="UP000603545"/>
    </source>
</evidence>
<feature type="transmembrane region" description="Helical" evidence="7">
    <location>
        <begin position="194"/>
        <end position="211"/>
    </location>
</feature>
<comment type="caution">
    <text evidence="8">The sequence shown here is derived from an EMBL/GenBank/DDBJ whole genome shotgun (WGS) entry which is preliminary data.</text>
</comment>
<proteinExistence type="inferred from homology"/>
<keyword evidence="6 7" id="KW-0472">Membrane</keyword>
<evidence type="ECO:0000256" key="6">
    <source>
        <dbReference type="ARBA" id="ARBA00023136"/>
    </source>
</evidence>
<accession>A0A8J6N597</accession>
<feature type="transmembrane region" description="Helical" evidence="7">
    <location>
        <begin position="223"/>
        <end position="248"/>
    </location>
</feature>
<evidence type="ECO:0000256" key="1">
    <source>
        <dbReference type="ARBA" id="ARBA00007150"/>
    </source>
</evidence>
<evidence type="ECO:0000256" key="7">
    <source>
        <dbReference type="HAMAP-Rule" id="MF_01147"/>
    </source>
</evidence>
<dbReference type="GO" id="GO:0008961">
    <property type="term" value="F:phosphatidylglycerol-prolipoprotein diacylglyceryl transferase activity"/>
    <property type="evidence" value="ECO:0007669"/>
    <property type="project" value="UniProtKB-UniRule"/>
</dbReference>
<feature type="transmembrane region" description="Helical" evidence="7">
    <location>
        <begin position="50"/>
        <end position="67"/>
    </location>
</feature>
<comment type="subcellular location">
    <subcellularLocation>
        <location evidence="7">Cell membrane</location>
        <topology evidence="7">Multi-pass membrane protein</topology>
    </subcellularLocation>
</comment>
<dbReference type="HAMAP" id="MF_01147">
    <property type="entry name" value="Lgt"/>
    <property type="match status" value="1"/>
</dbReference>
<sequence>MHPVLLKLGPFSIHTYGFFIAMGFIAGILLAKREAKRLGEDPERIMDLSFYLLIAAIVGSRLFYIFINPEIFVSDILESFRIWNGGLVFYGGFIAALIVGLIYLKIKKMPLWRTMDIAAPSLALGQFFGRLGCFSAGCCYGKACDLPWAVTFTNPDTLAPIGIPIHPTQLYQALGNLSIFAFLWFFRTRKKFDGHLFWMYVMLYAIIRSFIEIFRGDFRGEPIFGVLSVAQAIGIIMVPAAVIMMIILKKQKQAGKTL</sequence>
<comment type="similarity">
    <text evidence="1 7">Belongs to the Lgt family.</text>
</comment>
<keyword evidence="2 7" id="KW-1003">Cell membrane</keyword>
<dbReference type="GO" id="GO:0005886">
    <property type="term" value="C:plasma membrane"/>
    <property type="evidence" value="ECO:0007669"/>
    <property type="project" value="UniProtKB-SubCell"/>
</dbReference>
<dbReference type="PANTHER" id="PTHR30589:SF0">
    <property type="entry name" value="PHOSPHATIDYLGLYCEROL--PROLIPOPROTEIN DIACYLGLYCERYL TRANSFERASE"/>
    <property type="match status" value="1"/>
</dbReference>
<dbReference type="GO" id="GO:0042158">
    <property type="term" value="P:lipoprotein biosynthetic process"/>
    <property type="evidence" value="ECO:0007669"/>
    <property type="project" value="UniProtKB-UniRule"/>
</dbReference>
<dbReference type="EC" id="2.5.1.145" evidence="7"/>
<dbReference type="Proteomes" id="UP000603545">
    <property type="component" value="Unassembled WGS sequence"/>
</dbReference>
<dbReference type="NCBIfam" id="TIGR00544">
    <property type="entry name" value="lgt"/>
    <property type="match status" value="1"/>
</dbReference>
<keyword evidence="4 7" id="KW-0812">Transmembrane</keyword>
<dbReference type="AlphaFoldDB" id="A0A8J6N597"/>
<dbReference type="Pfam" id="PF01790">
    <property type="entry name" value="LGT"/>
    <property type="match status" value="1"/>
</dbReference>
<evidence type="ECO:0000256" key="2">
    <source>
        <dbReference type="ARBA" id="ARBA00022475"/>
    </source>
</evidence>
<feature type="binding site" evidence="7">
    <location>
        <position position="130"/>
    </location>
    <ligand>
        <name>a 1,2-diacyl-sn-glycero-3-phospho-(1'-sn-glycerol)</name>
        <dbReference type="ChEBI" id="CHEBI:64716"/>
    </ligand>
</feature>
<keyword evidence="5 7" id="KW-1133">Transmembrane helix</keyword>
<keyword evidence="3 7" id="KW-0808">Transferase</keyword>
<comment type="function">
    <text evidence="7">Catalyzes the transfer of the diacylglyceryl group from phosphatidylglycerol to the sulfhydryl group of the N-terminal cysteine of a prolipoprotein, the first step in the formation of mature lipoproteins.</text>
</comment>
<dbReference type="PANTHER" id="PTHR30589">
    <property type="entry name" value="PROLIPOPROTEIN DIACYLGLYCERYL TRANSFERASE"/>
    <property type="match status" value="1"/>
</dbReference>
<reference evidence="8 9" key="1">
    <citation type="submission" date="2020-08" db="EMBL/GenBank/DDBJ databases">
        <title>Bridging the membrane lipid divide: bacteria of the FCB group superphylum have the potential to synthesize archaeal ether lipids.</title>
        <authorList>
            <person name="Villanueva L."/>
            <person name="Von Meijenfeldt F.A.B."/>
            <person name="Westbye A.B."/>
            <person name="Yadav S."/>
            <person name="Hopmans E.C."/>
            <person name="Dutilh B.E."/>
            <person name="Sinninghe Damste J.S."/>
        </authorList>
    </citation>
    <scope>NUCLEOTIDE SEQUENCE [LARGE SCALE GENOMIC DNA]</scope>
    <source>
        <strain evidence="8">NIOZ-UU82</strain>
    </source>
</reference>
<organism evidence="8 9">
    <name type="scientific">Candidatus Desulfaltia bathyphila</name>
    <dbReference type="NCBI Taxonomy" id="2841697"/>
    <lineage>
        <taxon>Bacteria</taxon>
        <taxon>Pseudomonadati</taxon>
        <taxon>Thermodesulfobacteriota</taxon>
        <taxon>Desulfobacteria</taxon>
        <taxon>Desulfobacterales</taxon>
        <taxon>Desulfobacterales incertae sedis</taxon>
        <taxon>Candidatus Desulfaltia</taxon>
    </lineage>
</organism>
<gene>
    <name evidence="7 8" type="primary">lgt</name>
    <name evidence="8" type="ORF">H8E80_05765</name>
</gene>
<evidence type="ECO:0000256" key="3">
    <source>
        <dbReference type="ARBA" id="ARBA00022679"/>
    </source>
</evidence>
<dbReference type="UniPathway" id="UPA00664"/>
<evidence type="ECO:0000313" key="8">
    <source>
        <dbReference type="EMBL" id="MBC8199538.1"/>
    </source>
</evidence>
<dbReference type="EMBL" id="JACNLL010000055">
    <property type="protein sequence ID" value="MBC8199538.1"/>
    <property type="molecule type" value="Genomic_DNA"/>
</dbReference>
<comment type="pathway">
    <text evidence="7">Protein modification; lipoprotein biosynthesis (diacylglyceryl transfer).</text>
</comment>
<evidence type="ECO:0000256" key="5">
    <source>
        <dbReference type="ARBA" id="ARBA00022989"/>
    </source>
</evidence>
<feature type="transmembrane region" description="Helical" evidence="7">
    <location>
        <begin position="12"/>
        <end position="30"/>
    </location>
</feature>